<protein>
    <recommendedName>
        <fullName evidence="3">Integrase zinc-binding domain-containing protein</fullName>
    </recommendedName>
</protein>
<organism evidence="1 2">
    <name type="scientific">Porites lobata</name>
    <dbReference type="NCBI Taxonomy" id="104759"/>
    <lineage>
        <taxon>Eukaryota</taxon>
        <taxon>Metazoa</taxon>
        <taxon>Cnidaria</taxon>
        <taxon>Anthozoa</taxon>
        <taxon>Hexacorallia</taxon>
        <taxon>Scleractinia</taxon>
        <taxon>Fungiina</taxon>
        <taxon>Poritidae</taxon>
        <taxon>Porites</taxon>
    </lineage>
</organism>
<evidence type="ECO:0008006" key="3">
    <source>
        <dbReference type="Google" id="ProtNLM"/>
    </source>
</evidence>
<evidence type="ECO:0000313" key="2">
    <source>
        <dbReference type="Proteomes" id="UP001159405"/>
    </source>
</evidence>
<dbReference type="Proteomes" id="UP001159405">
    <property type="component" value="Unassembled WGS sequence"/>
</dbReference>
<reference evidence="1 2" key="1">
    <citation type="submission" date="2022-05" db="EMBL/GenBank/DDBJ databases">
        <authorList>
            <consortium name="Genoscope - CEA"/>
            <person name="William W."/>
        </authorList>
    </citation>
    <scope>NUCLEOTIDE SEQUENCE [LARGE SCALE GENOMIC DNA]</scope>
</reference>
<comment type="caution">
    <text evidence="1">The sequence shown here is derived from an EMBL/GenBank/DDBJ whole genome shotgun (WGS) entry which is preliminary data.</text>
</comment>
<keyword evidence="2" id="KW-1185">Reference proteome</keyword>
<name>A0ABN8RW39_9CNID</name>
<accession>A0ABN8RW39</accession>
<dbReference type="EMBL" id="CALNXK010000361">
    <property type="protein sequence ID" value="CAH3183691.1"/>
    <property type="molecule type" value="Genomic_DNA"/>
</dbReference>
<proteinExistence type="predicted"/>
<evidence type="ECO:0000313" key="1">
    <source>
        <dbReference type="EMBL" id="CAH3183691.1"/>
    </source>
</evidence>
<gene>
    <name evidence="1" type="ORF">PLOB_00029057</name>
</gene>
<sequence>MRIWFRVGLRARNMAEPHVHVPCVQRQIFYEQLDALKNKQTKNESQITLFIKDSFFDKTKAYLKYQTKMQLGIQSDENMLSKWEKSTVMAYSDNSIITQNKRKVVPKRDIHNVLSLAHDRTAHRGRQITSKWISNNYSKVNVKVVAIFAGPCPIHAEPQSVTSRVKLVDKPIQSPTFLSLLEIDLMDFRNCPSDCTEKPSLPMKYLPDSNPTATPMAFRKKS</sequence>